<dbReference type="PANTHER" id="PTHR33048:SF163">
    <property type="entry name" value="INTEGRAL MEMBRANE PROTEIN (AFU_ORTHOLOGUE AFUA_8G05510)"/>
    <property type="match status" value="1"/>
</dbReference>
<feature type="domain" description="Rhodopsin" evidence="8">
    <location>
        <begin position="42"/>
        <end position="297"/>
    </location>
</feature>
<evidence type="ECO:0000256" key="5">
    <source>
        <dbReference type="ARBA" id="ARBA00038359"/>
    </source>
</evidence>
<evidence type="ECO:0000256" key="3">
    <source>
        <dbReference type="ARBA" id="ARBA00022989"/>
    </source>
</evidence>
<evidence type="ECO:0000256" key="2">
    <source>
        <dbReference type="ARBA" id="ARBA00022692"/>
    </source>
</evidence>
<evidence type="ECO:0000256" key="4">
    <source>
        <dbReference type="ARBA" id="ARBA00023136"/>
    </source>
</evidence>
<evidence type="ECO:0000313" key="10">
    <source>
        <dbReference type="Proteomes" id="UP001153618"/>
    </source>
</evidence>
<dbReference type="Proteomes" id="UP001153618">
    <property type="component" value="Unassembled WGS sequence"/>
</dbReference>
<feature type="transmembrane region" description="Helical" evidence="7">
    <location>
        <begin position="27"/>
        <end position="46"/>
    </location>
</feature>
<feature type="transmembrane region" description="Helical" evidence="7">
    <location>
        <begin position="120"/>
        <end position="138"/>
    </location>
</feature>
<feature type="compositionally biased region" description="Polar residues" evidence="6">
    <location>
        <begin position="311"/>
        <end position="326"/>
    </location>
</feature>
<feature type="transmembrane region" description="Helical" evidence="7">
    <location>
        <begin position="197"/>
        <end position="221"/>
    </location>
</feature>
<evidence type="ECO:0000256" key="6">
    <source>
        <dbReference type="SAM" id="MobiDB-lite"/>
    </source>
</evidence>
<comment type="subcellular location">
    <subcellularLocation>
        <location evidence="1">Membrane</location>
        <topology evidence="1">Multi-pass membrane protein</topology>
    </subcellularLocation>
</comment>
<name>A0A9W4I403_PENOL</name>
<organism evidence="9 10">
    <name type="scientific">Penicillium olsonii</name>
    <dbReference type="NCBI Taxonomy" id="99116"/>
    <lineage>
        <taxon>Eukaryota</taxon>
        <taxon>Fungi</taxon>
        <taxon>Dikarya</taxon>
        <taxon>Ascomycota</taxon>
        <taxon>Pezizomycotina</taxon>
        <taxon>Eurotiomycetes</taxon>
        <taxon>Eurotiomycetidae</taxon>
        <taxon>Eurotiales</taxon>
        <taxon>Aspergillaceae</taxon>
        <taxon>Penicillium</taxon>
    </lineage>
</organism>
<comment type="similarity">
    <text evidence="5">Belongs to the SAT4 family.</text>
</comment>
<dbReference type="Pfam" id="PF20684">
    <property type="entry name" value="Fung_rhodopsin"/>
    <property type="match status" value="1"/>
</dbReference>
<evidence type="ECO:0000256" key="1">
    <source>
        <dbReference type="ARBA" id="ARBA00004141"/>
    </source>
</evidence>
<evidence type="ECO:0000259" key="8">
    <source>
        <dbReference type="Pfam" id="PF20684"/>
    </source>
</evidence>
<dbReference type="InterPro" id="IPR049326">
    <property type="entry name" value="Rhodopsin_dom_fungi"/>
</dbReference>
<reference evidence="9" key="1">
    <citation type="submission" date="2021-07" db="EMBL/GenBank/DDBJ databases">
        <authorList>
            <person name="Branca A.L. A."/>
        </authorList>
    </citation>
    <scope>NUCLEOTIDE SEQUENCE</scope>
</reference>
<feature type="region of interest" description="Disordered" evidence="6">
    <location>
        <begin position="309"/>
        <end position="346"/>
    </location>
</feature>
<evidence type="ECO:0000256" key="7">
    <source>
        <dbReference type="SAM" id="Phobius"/>
    </source>
</evidence>
<dbReference type="EMBL" id="CAJVOS010000049">
    <property type="protein sequence ID" value="CAG8213021.1"/>
    <property type="molecule type" value="Genomic_DNA"/>
</dbReference>
<dbReference type="InterPro" id="IPR052337">
    <property type="entry name" value="SAT4-like"/>
</dbReference>
<dbReference type="GO" id="GO:0016020">
    <property type="term" value="C:membrane"/>
    <property type="evidence" value="ECO:0007669"/>
    <property type="project" value="UniProtKB-SubCell"/>
</dbReference>
<proteinExistence type="inferred from homology"/>
<protein>
    <recommendedName>
        <fullName evidence="8">Rhodopsin domain-containing protein</fullName>
    </recommendedName>
</protein>
<sequence length="400" mass="44596">MNNITTIYGPPPAGVNLNDNRVSKDTTIVAVLCALAFITVLMRYFVRLCLQGMKLGADDFFVGASVLVLVILVSISVFSMALRMTGIGVLLTDITGGHHGLGRHVWSTTLGHMVTIKQGLFAYVLLYLVELLLIKVSILMFYRRIFNMNWMIWTCLILSCCWCTGSMVAALSAPKPISYFWSEVSDPSSGIWRYNFYYYYIGNAASNVVLDVLIFIIPIPIVWKLQMRTGQKIAICSLFLLGGFVCVASIVRIHYLTFLNGGEDVTWTLSEVSVWSVVEPAIGIICACLPYLQPLIRGTVRKLSGHCSKTGRVSSSMPKPNGSQRHTNSKRSDQHEAWHGQGQQGHLRSKPLFISDEDCMRLTALSTRVEMEDSNDRDSIEGNIEPMSIRVKKDVHWTVG</sequence>
<feature type="transmembrane region" description="Helical" evidence="7">
    <location>
        <begin position="233"/>
        <end position="253"/>
    </location>
</feature>
<gene>
    <name evidence="9" type="ORF">POLS_LOCUS7876</name>
</gene>
<keyword evidence="2 7" id="KW-0812">Transmembrane</keyword>
<feature type="transmembrane region" description="Helical" evidence="7">
    <location>
        <begin position="273"/>
        <end position="292"/>
    </location>
</feature>
<accession>A0A9W4I403</accession>
<keyword evidence="3 7" id="KW-1133">Transmembrane helix</keyword>
<comment type="caution">
    <text evidence="9">The sequence shown here is derived from an EMBL/GenBank/DDBJ whole genome shotgun (WGS) entry which is preliminary data.</text>
</comment>
<keyword evidence="4 7" id="KW-0472">Membrane</keyword>
<feature type="transmembrane region" description="Helical" evidence="7">
    <location>
        <begin position="150"/>
        <end position="173"/>
    </location>
</feature>
<dbReference type="AlphaFoldDB" id="A0A9W4I403"/>
<dbReference type="PANTHER" id="PTHR33048">
    <property type="entry name" value="PTH11-LIKE INTEGRAL MEMBRANE PROTEIN (AFU_ORTHOLOGUE AFUA_5G11245)"/>
    <property type="match status" value="1"/>
</dbReference>
<feature type="transmembrane region" description="Helical" evidence="7">
    <location>
        <begin position="58"/>
        <end position="82"/>
    </location>
</feature>
<keyword evidence="10" id="KW-1185">Reference proteome</keyword>
<evidence type="ECO:0000313" key="9">
    <source>
        <dbReference type="EMBL" id="CAG8213021.1"/>
    </source>
</evidence>
<dbReference type="OrthoDB" id="5429740at2759"/>